<organism evidence="1 2">
    <name type="scientific">Bradyrhizobium frederickii</name>
    <dbReference type="NCBI Taxonomy" id="2560054"/>
    <lineage>
        <taxon>Bacteria</taxon>
        <taxon>Pseudomonadati</taxon>
        <taxon>Pseudomonadota</taxon>
        <taxon>Alphaproteobacteria</taxon>
        <taxon>Hyphomicrobiales</taxon>
        <taxon>Nitrobacteraceae</taxon>
        <taxon>Bradyrhizobium</taxon>
    </lineage>
</organism>
<evidence type="ECO:0000313" key="1">
    <source>
        <dbReference type="EMBL" id="TFV40588.1"/>
    </source>
</evidence>
<evidence type="ECO:0000313" key="2">
    <source>
        <dbReference type="Proteomes" id="UP000298225"/>
    </source>
</evidence>
<dbReference type="OrthoDB" id="4467772at2"/>
<keyword evidence="2" id="KW-1185">Reference proteome</keyword>
<reference evidence="1 2" key="1">
    <citation type="submission" date="2019-03" db="EMBL/GenBank/DDBJ databases">
        <title>Bradyrhizobium strains diversity isolated from Chamaecrista fasciculata.</title>
        <authorList>
            <person name="Urquiaga M.C.O."/>
            <person name="Hungria M."/>
            <person name="Delamuta J.R.M."/>
        </authorList>
    </citation>
    <scope>NUCLEOTIDE SEQUENCE [LARGE SCALE GENOMIC DNA]</scope>
    <source>
        <strain evidence="1 2">CNPSo 3424</strain>
    </source>
</reference>
<dbReference type="Proteomes" id="UP000298225">
    <property type="component" value="Unassembled WGS sequence"/>
</dbReference>
<accession>A0A4Y9LAM2</accession>
<comment type="caution">
    <text evidence="1">The sequence shown here is derived from an EMBL/GenBank/DDBJ whole genome shotgun (WGS) entry which is preliminary data.</text>
</comment>
<dbReference type="AlphaFoldDB" id="A0A4Y9LAM2"/>
<gene>
    <name evidence="1" type="ORF">E4K66_06965</name>
</gene>
<protein>
    <submittedName>
        <fullName evidence="1">DUF4863 family protein</fullName>
    </submittedName>
</protein>
<dbReference type="EMBL" id="SPQU01000003">
    <property type="protein sequence ID" value="TFV40588.1"/>
    <property type="molecule type" value="Genomic_DNA"/>
</dbReference>
<name>A0A4Y9LAM2_9BRAD</name>
<dbReference type="RefSeq" id="WP_135168520.1">
    <property type="nucleotide sequence ID" value="NZ_SPQU01000003.1"/>
</dbReference>
<proteinExistence type="predicted"/>
<dbReference type="Pfam" id="PF16155">
    <property type="entry name" value="PnbB"/>
    <property type="match status" value="1"/>
</dbReference>
<sequence length="200" mass="22971">MGSREELIQRSIPFLREVKDMTPGAKMERWLNETYGEDSALYQDLARLTKIGVEEGWAANQEVDGPNYRRSRIMEPTHETFQFSITAVYMNSGDPRRFKDEHEHDVLRGQYHGHPYGELNLVVPLNKGAELKGLQGWRGPGWTAPDPGSRHYPEVRGGAVIALFYLPAGRISYDFEPRPDERNKNLSSLVRIVKRLGYRQ</sequence>
<dbReference type="InterPro" id="IPR032345">
    <property type="entry name" value="PnbB"/>
</dbReference>